<name>A0AAW0C6Y2_9AGAR</name>
<feature type="compositionally biased region" description="Basic and acidic residues" evidence="1">
    <location>
        <begin position="120"/>
        <end position="131"/>
    </location>
</feature>
<proteinExistence type="predicted"/>
<dbReference type="AlphaFoldDB" id="A0AAW0C6Y2"/>
<feature type="region of interest" description="Disordered" evidence="1">
    <location>
        <begin position="720"/>
        <end position="745"/>
    </location>
</feature>
<protein>
    <submittedName>
        <fullName evidence="2">Uncharacterized protein</fullName>
    </submittedName>
</protein>
<evidence type="ECO:0000313" key="2">
    <source>
        <dbReference type="EMBL" id="KAK7034305.1"/>
    </source>
</evidence>
<keyword evidence="3" id="KW-1185">Reference proteome</keyword>
<sequence length="850" mass="95099">MPPKTHKEDKPVKGPPRELVARIEHLRSLLRNLPQSLPENPPDSPYRFYLDPEKADTLESWGMLLRCPSRLTYFTESPSSFVSNLSEKDRGTVKDAWIERLITAAVASGAKIPSPAQKRKAVETVDSDHHPPQPKKKQAGYDEGDARPSTSAPRPIGNPKQTTLQFQKGTKEDVQRYWTKATADGKEKREAAAEAKQRKQEGKKEHERELARERQHKSRARRKQLQEEDSDRELPDKKNANKVLMHGAEAVAGTSGITDMADVSRPYTTDWKKSRTGTQGGVVKNAPAKRVFWFHPFLWALIAAAVRRQNWSAGDAVKDLHRSHPQLFNAAGSTLHRATLWKWIVAGERRFTETALRNVVNRRSLGGSGRVGVLAKYPEVVKEITTTLAGLRASGCVVNVPIARSLMLAIINKRNPAILAGARFACSEKFVRSFSRVFLTGVLERPLALRSIYQKMLENYVNEQHIPAKLIINYDQAGNYLLPNSSQTFETRGAKQVAVVAKDEKRAYTLGIATSMVGPLPLEQVWSGKSPLSLPKEHADGYKEAKAHGFHFTFAQSDKRTSHFSTQKTMQELIEKICYQEQVAAGVTPEKVVYSSSYPVLRNASVRACVTLYEWLNTEQGRAVIKRSWEKCIVPGKPEYNLSYESLTSRAARKALRKYLETDSTLADEIRARCGATHLNKLPLDIPEADDSLPESNLDNEVNHDDYDVPLADVVRESLGDGLSAPSTSLPVSAAGPDPETEGLSATNDEEDIWAFDDQGRNWKEIGHHAKTGIQMRRRRLQNRCIGGTPELARGVQCLVTSGVHVTCDVTLLFSTLMSRTRHDALELIRHTFGLWIPQDFFFLSCIRVT</sequence>
<accession>A0AAW0C6Y2</accession>
<dbReference type="EMBL" id="JAWWNJ010000021">
    <property type="protein sequence ID" value="KAK7034305.1"/>
    <property type="molecule type" value="Genomic_DNA"/>
</dbReference>
<organism evidence="2 3">
    <name type="scientific">Favolaschia claudopus</name>
    <dbReference type="NCBI Taxonomy" id="2862362"/>
    <lineage>
        <taxon>Eukaryota</taxon>
        <taxon>Fungi</taxon>
        <taxon>Dikarya</taxon>
        <taxon>Basidiomycota</taxon>
        <taxon>Agaricomycotina</taxon>
        <taxon>Agaricomycetes</taxon>
        <taxon>Agaricomycetidae</taxon>
        <taxon>Agaricales</taxon>
        <taxon>Marasmiineae</taxon>
        <taxon>Mycenaceae</taxon>
        <taxon>Favolaschia</taxon>
    </lineage>
</organism>
<feature type="compositionally biased region" description="Basic residues" evidence="1">
    <location>
        <begin position="214"/>
        <end position="223"/>
    </location>
</feature>
<comment type="caution">
    <text evidence="2">The sequence shown here is derived from an EMBL/GenBank/DDBJ whole genome shotgun (WGS) entry which is preliminary data.</text>
</comment>
<gene>
    <name evidence="2" type="ORF">R3P38DRAFT_3496707</name>
</gene>
<evidence type="ECO:0000313" key="3">
    <source>
        <dbReference type="Proteomes" id="UP001362999"/>
    </source>
</evidence>
<reference evidence="2 3" key="1">
    <citation type="journal article" date="2024" name="J Genomics">
        <title>Draft genome sequencing and assembly of Favolaschia claudopus CIRM-BRFM 2984 isolated from oak limbs.</title>
        <authorList>
            <person name="Navarro D."/>
            <person name="Drula E."/>
            <person name="Chaduli D."/>
            <person name="Cazenave R."/>
            <person name="Ahrendt S."/>
            <person name="Wang J."/>
            <person name="Lipzen A."/>
            <person name="Daum C."/>
            <person name="Barry K."/>
            <person name="Grigoriev I.V."/>
            <person name="Favel A."/>
            <person name="Rosso M.N."/>
            <person name="Martin F."/>
        </authorList>
    </citation>
    <scope>NUCLEOTIDE SEQUENCE [LARGE SCALE GENOMIC DNA]</scope>
    <source>
        <strain evidence="2 3">CIRM-BRFM 2984</strain>
    </source>
</reference>
<feature type="region of interest" description="Disordered" evidence="1">
    <location>
        <begin position="111"/>
        <end position="242"/>
    </location>
</feature>
<feature type="compositionally biased region" description="Polar residues" evidence="1">
    <location>
        <begin position="159"/>
        <end position="168"/>
    </location>
</feature>
<feature type="compositionally biased region" description="Basic and acidic residues" evidence="1">
    <location>
        <begin position="183"/>
        <end position="213"/>
    </location>
</feature>
<dbReference type="Proteomes" id="UP001362999">
    <property type="component" value="Unassembled WGS sequence"/>
</dbReference>
<evidence type="ECO:0000256" key="1">
    <source>
        <dbReference type="SAM" id="MobiDB-lite"/>
    </source>
</evidence>